<evidence type="ECO:0000313" key="3">
    <source>
        <dbReference type="Proteomes" id="UP000267096"/>
    </source>
</evidence>
<evidence type="ECO:0000313" key="2">
    <source>
        <dbReference type="EMBL" id="VDK41221.1"/>
    </source>
</evidence>
<dbReference type="WBParaSite" id="ASIM_0000993701-mRNA-1">
    <property type="protein sequence ID" value="ASIM_0000993701-mRNA-1"/>
    <property type="gene ID" value="ASIM_0000993701"/>
</dbReference>
<reference evidence="2 3" key="2">
    <citation type="submission" date="2018-11" db="EMBL/GenBank/DDBJ databases">
        <authorList>
            <consortium name="Pathogen Informatics"/>
        </authorList>
    </citation>
    <scope>NUCLEOTIDE SEQUENCE [LARGE SCALE GENOMIC DNA]</scope>
</reference>
<sequence>MLYEEDVVEEDAILEWHDTLAPESQMRALVAPIIAWLRESDEDEEESESG</sequence>
<dbReference type="EMBL" id="UYRR01030472">
    <property type="protein sequence ID" value="VDK41221.1"/>
    <property type="molecule type" value="Genomic_DNA"/>
</dbReference>
<evidence type="ECO:0000259" key="1">
    <source>
        <dbReference type="PROSITE" id="PS51363"/>
    </source>
</evidence>
<name>A0A0M3JQI6_ANISI</name>
<dbReference type="Pfam" id="PF02020">
    <property type="entry name" value="W2"/>
    <property type="match status" value="1"/>
</dbReference>
<evidence type="ECO:0000313" key="4">
    <source>
        <dbReference type="WBParaSite" id="ASIM_0000993701-mRNA-1"/>
    </source>
</evidence>
<reference evidence="4" key="1">
    <citation type="submission" date="2017-02" db="UniProtKB">
        <authorList>
            <consortium name="WormBaseParasite"/>
        </authorList>
    </citation>
    <scope>IDENTIFICATION</scope>
</reference>
<dbReference type="InterPro" id="IPR003307">
    <property type="entry name" value="W2_domain"/>
</dbReference>
<dbReference type="AlphaFoldDB" id="A0A0M3JQI6"/>
<dbReference type="Proteomes" id="UP000267096">
    <property type="component" value="Unassembled WGS sequence"/>
</dbReference>
<dbReference type="Gene3D" id="1.25.40.180">
    <property type="match status" value="1"/>
</dbReference>
<protein>
    <submittedName>
        <fullName evidence="4">W2 domain-containing protein</fullName>
    </submittedName>
</protein>
<proteinExistence type="predicted"/>
<dbReference type="PROSITE" id="PS51363">
    <property type="entry name" value="W2"/>
    <property type="match status" value="1"/>
</dbReference>
<accession>A0A0M3JQI6</accession>
<organism evidence="4">
    <name type="scientific">Anisakis simplex</name>
    <name type="common">Herring worm</name>
    <dbReference type="NCBI Taxonomy" id="6269"/>
    <lineage>
        <taxon>Eukaryota</taxon>
        <taxon>Metazoa</taxon>
        <taxon>Ecdysozoa</taxon>
        <taxon>Nematoda</taxon>
        <taxon>Chromadorea</taxon>
        <taxon>Rhabditida</taxon>
        <taxon>Spirurina</taxon>
        <taxon>Ascaridomorpha</taxon>
        <taxon>Ascaridoidea</taxon>
        <taxon>Anisakidae</taxon>
        <taxon>Anisakis</taxon>
        <taxon>Anisakis simplex complex</taxon>
    </lineage>
</organism>
<dbReference type="SUPFAM" id="SSF48371">
    <property type="entry name" value="ARM repeat"/>
    <property type="match status" value="1"/>
</dbReference>
<dbReference type="InterPro" id="IPR016024">
    <property type="entry name" value="ARM-type_fold"/>
</dbReference>
<dbReference type="OrthoDB" id="410307at2759"/>
<gene>
    <name evidence="2" type="ORF">ASIM_LOCUS9670</name>
</gene>
<keyword evidence="3" id="KW-1185">Reference proteome</keyword>
<feature type="domain" description="W2" evidence="1">
    <location>
        <begin position="1"/>
        <end position="47"/>
    </location>
</feature>